<evidence type="ECO:0000313" key="1">
    <source>
        <dbReference type="EMBL" id="KAF2130150.1"/>
    </source>
</evidence>
<proteinExistence type="predicted"/>
<reference evidence="1" key="1">
    <citation type="journal article" date="2020" name="Stud. Mycol.">
        <title>101 Dothideomycetes genomes: a test case for predicting lifestyles and emergence of pathogens.</title>
        <authorList>
            <person name="Haridas S."/>
            <person name="Albert R."/>
            <person name="Binder M."/>
            <person name="Bloem J."/>
            <person name="Labutti K."/>
            <person name="Salamov A."/>
            <person name="Andreopoulos B."/>
            <person name="Baker S."/>
            <person name="Barry K."/>
            <person name="Bills G."/>
            <person name="Bluhm B."/>
            <person name="Cannon C."/>
            <person name="Castanera R."/>
            <person name="Culley D."/>
            <person name="Daum C."/>
            <person name="Ezra D."/>
            <person name="Gonzalez J."/>
            <person name="Henrissat B."/>
            <person name="Kuo A."/>
            <person name="Liang C."/>
            <person name="Lipzen A."/>
            <person name="Lutzoni F."/>
            <person name="Magnuson J."/>
            <person name="Mondo S."/>
            <person name="Nolan M."/>
            <person name="Ohm R."/>
            <person name="Pangilinan J."/>
            <person name="Park H.-J."/>
            <person name="Ramirez L."/>
            <person name="Alfaro M."/>
            <person name="Sun H."/>
            <person name="Tritt A."/>
            <person name="Yoshinaga Y."/>
            <person name="Zwiers L.-H."/>
            <person name="Turgeon B."/>
            <person name="Goodwin S."/>
            <person name="Spatafora J."/>
            <person name="Crous P."/>
            <person name="Grigoriev I."/>
        </authorList>
    </citation>
    <scope>NUCLEOTIDE SEQUENCE</scope>
    <source>
        <strain evidence="1">CBS 119687</strain>
    </source>
</reference>
<name>A0A6A6AEB5_9PLEO</name>
<dbReference type="Proteomes" id="UP000799771">
    <property type="component" value="Unassembled WGS sequence"/>
</dbReference>
<dbReference type="AlphaFoldDB" id="A0A6A6AEB5"/>
<gene>
    <name evidence="1" type="ORF">P153DRAFT_231669</name>
</gene>
<dbReference type="GeneID" id="54403122"/>
<protein>
    <submittedName>
        <fullName evidence="1">Uncharacterized protein</fullName>
    </submittedName>
</protein>
<evidence type="ECO:0000313" key="2">
    <source>
        <dbReference type="Proteomes" id="UP000799771"/>
    </source>
</evidence>
<sequence length="51" mass="6110">MFNIWHNYSRYKDLFMARYSSVLDEASRGKLDMHKPAAKVREQVKTMKMLS</sequence>
<organism evidence="1 2">
    <name type="scientific">Dothidotthia symphoricarpi CBS 119687</name>
    <dbReference type="NCBI Taxonomy" id="1392245"/>
    <lineage>
        <taxon>Eukaryota</taxon>
        <taxon>Fungi</taxon>
        <taxon>Dikarya</taxon>
        <taxon>Ascomycota</taxon>
        <taxon>Pezizomycotina</taxon>
        <taxon>Dothideomycetes</taxon>
        <taxon>Pleosporomycetidae</taxon>
        <taxon>Pleosporales</taxon>
        <taxon>Dothidotthiaceae</taxon>
        <taxon>Dothidotthia</taxon>
    </lineage>
</organism>
<accession>A0A6A6AEB5</accession>
<keyword evidence="2" id="KW-1185">Reference proteome</keyword>
<dbReference type="EMBL" id="ML977505">
    <property type="protein sequence ID" value="KAF2130150.1"/>
    <property type="molecule type" value="Genomic_DNA"/>
</dbReference>
<dbReference type="RefSeq" id="XP_033524537.1">
    <property type="nucleotide sequence ID" value="XM_033662690.1"/>
</dbReference>